<evidence type="ECO:0000256" key="1">
    <source>
        <dbReference type="ARBA" id="ARBA00001946"/>
    </source>
</evidence>
<evidence type="ECO:0000313" key="9">
    <source>
        <dbReference type="EMBL" id="KAG6401473.1"/>
    </source>
</evidence>
<dbReference type="InterPro" id="IPR050747">
    <property type="entry name" value="Mitochondrial_chaperone_BCS1"/>
</dbReference>
<feature type="region of interest" description="Disordered" evidence="6">
    <location>
        <begin position="415"/>
        <end position="444"/>
    </location>
</feature>
<accession>A0A8X8ZE99</accession>
<keyword evidence="7" id="KW-0472">Membrane</keyword>
<organism evidence="9">
    <name type="scientific">Salvia splendens</name>
    <name type="common">Scarlet sage</name>
    <dbReference type="NCBI Taxonomy" id="180675"/>
    <lineage>
        <taxon>Eukaryota</taxon>
        <taxon>Viridiplantae</taxon>
        <taxon>Streptophyta</taxon>
        <taxon>Embryophyta</taxon>
        <taxon>Tracheophyta</taxon>
        <taxon>Spermatophyta</taxon>
        <taxon>Magnoliopsida</taxon>
        <taxon>eudicotyledons</taxon>
        <taxon>Gunneridae</taxon>
        <taxon>Pentapetalae</taxon>
        <taxon>asterids</taxon>
        <taxon>lamiids</taxon>
        <taxon>Lamiales</taxon>
        <taxon>Lamiaceae</taxon>
        <taxon>Nepetoideae</taxon>
        <taxon>Mentheae</taxon>
        <taxon>Salviinae</taxon>
        <taxon>Salvia</taxon>
        <taxon>Salvia subgen. Calosphace</taxon>
        <taxon>core Calosphace</taxon>
    </lineage>
</organism>
<proteinExistence type="inferred from homology"/>
<evidence type="ECO:0000256" key="4">
    <source>
        <dbReference type="ARBA" id="ARBA00022842"/>
    </source>
</evidence>
<evidence type="ECO:0000256" key="6">
    <source>
        <dbReference type="SAM" id="MobiDB-lite"/>
    </source>
</evidence>
<evidence type="ECO:0000313" key="10">
    <source>
        <dbReference type="Proteomes" id="UP000298416"/>
    </source>
</evidence>
<comment type="catalytic activity">
    <reaction evidence="5">
        <text>ATP + H2O = ADP + phosphate + H(+)</text>
        <dbReference type="Rhea" id="RHEA:13065"/>
        <dbReference type="ChEBI" id="CHEBI:15377"/>
        <dbReference type="ChEBI" id="CHEBI:15378"/>
        <dbReference type="ChEBI" id="CHEBI:30616"/>
        <dbReference type="ChEBI" id="CHEBI:43474"/>
        <dbReference type="ChEBI" id="CHEBI:456216"/>
    </reaction>
</comment>
<protein>
    <recommendedName>
        <fullName evidence="8">AAA+ ATPase domain-containing protein</fullName>
    </recommendedName>
</protein>
<dbReference type="Pfam" id="PF25568">
    <property type="entry name" value="AAA_lid_At3g28540"/>
    <property type="match status" value="1"/>
</dbReference>
<feature type="transmembrane region" description="Helical" evidence="7">
    <location>
        <begin position="6"/>
        <end position="24"/>
    </location>
</feature>
<feature type="domain" description="AAA+ ATPase" evidence="8">
    <location>
        <begin position="223"/>
        <end position="349"/>
    </location>
</feature>
<evidence type="ECO:0000256" key="3">
    <source>
        <dbReference type="ARBA" id="ARBA00022801"/>
    </source>
</evidence>
<gene>
    <name evidence="9" type="ORF">SASPL_138330</name>
</gene>
<sequence>MFVVNLLLILFSIICSIFLVRWFLHRIALIYAVRKCVEWAADRFHVHQHFKVPELNDSTQQQNLFYRRVSLYLSSLPSLEDSDFTNLFTGKKPNDIVLSVDENQAIQDVFLGARVSWLNQVDRDRGNQIVRRSFVLRIKKKDKRRILKPYLQHIHAVSDDIEQRGAELKIHNHCDGRWKSVPFNHPANYDALVLDPDLKAKIRHDLETFLKSKQYYHKLGRVWKRSYLLYGPSGTGKSSFIAATANLLNYDVYYVNLSQVADEADLNSLLLQTTSKSLIVVEDLDRYVSERSNARITSSGLLNFMDGLMNSQDERIFIFTMNNKDGIGIDPALLRPGRIDMHIHFPMCDFVSFKNLANNYLGVKDHKLFPQVEEIFQSGARMSAAEISELMLVNRSSPSRALKSVISALQSNSKSGGKVATRLSDSSASSPAPPSVTEEGGGAAWKETMPKEFRKLYGLLRLKSSKRPGSLDADEVSLCIGYARKGRFGRDREALCEAERLLNDMGHYNSNCKADMLNVLVAIKVKVKSDS</sequence>
<evidence type="ECO:0000259" key="8">
    <source>
        <dbReference type="SMART" id="SM00382"/>
    </source>
</evidence>
<dbReference type="Pfam" id="PF00004">
    <property type="entry name" value="AAA"/>
    <property type="match status" value="1"/>
</dbReference>
<dbReference type="Pfam" id="PF14363">
    <property type="entry name" value="AAA_assoc"/>
    <property type="match status" value="1"/>
</dbReference>
<dbReference type="SUPFAM" id="SSF52540">
    <property type="entry name" value="P-loop containing nucleoside triphosphate hydrolases"/>
    <property type="match status" value="1"/>
</dbReference>
<dbReference type="GO" id="GO:0016887">
    <property type="term" value="F:ATP hydrolysis activity"/>
    <property type="evidence" value="ECO:0007669"/>
    <property type="project" value="InterPro"/>
</dbReference>
<evidence type="ECO:0000256" key="5">
    <source>
        <dbReference type="ARBA" id="ARBA00049360"/>
    </source>
</evidence>
<dbReference type="SMART" id="SM00382">
    <property type="entry name" value="AAA"/>
    <property type="match status" value="1"/>
</dbReference>
<keyword evidence="4" id="KW-0460">Magnesium</keyword>
<keyword evidence="7" id="KW-1133">Transmembrane helix</keyword>
<keyword evidence="7" id="KW-0812">Transmembrane</keyword>
<reference evidence="9" key="2">
    <citation type="submission" date="2020-08" db="EMBL/GenBank/DDBJ databases">
        <title>Plant Genome Project.</title>
        <authorList>
            <person name="Zhang R.-G."/>
        </authorList>
    </citation>
    <scope>NUCLEOTIDE SEQUENCE</scope>
    <source>
        <strain evidence="9">Huo1</strain>
        <tissue evidence="9">Leaf</tissue>
    </source>
</reference>
<name>A0A8X8ZE99_SALSN</name>
<dbReference type="GO" id="GO:0005524">
    <property type="term" value="F:ATP binding"/>
    <property type="evidence" value="ECO:0007669"/>
    <property type="project" value="InterPro"/>
</dbReference>
<dbReference type="GO" id="GO:0006950">
    <property type="term" value="P:response to stress"/>
    <property type="evidence" value="ECO:0007669"/>
    <property type="project" value="UniProtKB-ARBA"/>
</dbReference>
<dbReference type="InterPro" id="IPR025753">
    <property type="entry name" value="AAA_N_dom"/>
</dbReference>
<comment type="similarity">
    <text evidence="2">Belongs to the AAA ATPase family. BCS1 subfamily.</text>
</comment>
<dbReference type="PANTHER" id="PTHR23070">
    <property type="entry name" value="BCS1 AAA-TYPE ATPASE"/>
    <property type="match status" value="1"/>
</dbReference>
<evidence type="ECO:0000256" key="7">
    <source>
        <dbReference type="SAM" id="Phobius"/>
    </source>
</evidence>
<keyword evidence="10" id="KW-1185">Reference proteome</keyword>
<dbReference type="InterPro" id="IPR058017">
    <property type="entry name" value="At3g28540-like_C"/>
</dbReference>
<dbReference type="InterPro" id="IPR027417">
    <property type="entry name" value="P-loop_NTPase"/>
</dbReference>
<dbReference type="Gene3D" id="3.40.50.300">
    <property type="entry name" value="P-loop containing nucleotide triphosphate hydrolases"/>
    <property type="match status" value="1"/>
</dbReference>
<keyword evidence="3" id="KW-0378">Hydrolase</keyword>
<comment type="caution">
    <text evidence="9">The sequence shown here is derived from an EMBL/GenBank/DDBJ whole genome shotgun (WGS) entry which is preliminary data.</text>
</comment>
<dbReference type="Proteomes" id="UP000298416">
    <property type="component" value="Unassembled WGS sequence"/>
</dbReference>
<evidence type="ECO:0000256" key="2">
    <source>
        <dbReference type="ARBA" id="ARBA00007448"/>
    </source>
</evidence>
<dbReference type="AlphaFoldDB" id="A0A8X8ZE99"/>
<dbReference type="EMBL" id="PNBA02000014">
    <property type="protein sequence ID" value="KAG6401473.1"/>
    <property type="molecule type" value="Genomic_DNA"/>
</dbReference>
<comment type="cofactor">
    <cofactor evidence="1">
        <name>Mg(2+)</name>
        <dbReference type="ChEBI" id="CHEBI:18420"/>
    </cofactor>
</comment>
<dbReference type="InterPro" id="IPR003959">
    <property type="entry name" value="ATPase_AAA_core"/>
</dbReference>
<dbReference type="InterPro" id="IPR003593">
    <property type="entry name" value="AAA+_ATPase"/>
</dbReference>
<reference evidence="9" key="1">
    <citation type="submission" date="2018-01" db="EMBL/GenBank/DDBJ databases">
        <authorList>
            <person name="Mao J.F."/>
        </authorList>
    </citation>
    <scope>NUCLEOTIDE SEQUENCE</scope>
    <source>
        <strain evidence="9">Huo1</strain>
        <tissue evidence="9">Leaf</tissue>
    </source>
</reference>